<dbReference type="EMBL" id="CAJHJT010000001">
    <property type="protein sequence ID" value="CAD6992243.1"/>
    <property type="molecule type" value="Genomic_DNA"/>
</dbReference>
<proteinExistence type="predicted"/>
<dbReference type="AlphaFoldDB" id="A0A811U482"/>
<evidence type="ECO:0000313" key="2">
    <source>
        <dbReference type="Proteomes" id="UP000606786"/>
    </source>
</evidence>
<protein>
    <submittedName>
        <fullName evidence="1">(Mediterranean fruit fly) hypothetical protein</fullName>
    </submittedName>
</protein>
<sequence length="67" mass="7493">MCKKRRFGIKIGGCCDCSATAVYETGRQTEKQDKQDGCPTESATTRPIARLWGLAKRGADAKRCRRR</sequence>
<reference evidence="1" key="1">
    <citation type="submission" date="2020-11" db="EMBL/GenBank/DDBJ databases">
        <authorList>
            <person name="Whitehead M."/>
        </authorList>
    </citation>
    <scope>NUCLEOTIDE SEQUENCE</scope>
    <source>
        <strain evidence="1">EGII</strain>
    </source>
</reference>
<dbReference type="Proteomes" id="UP000606786">
    <property type="component" value="Unassembled WGS sequence"/>
</dbReference>
<name>A0A811U482_CERCA</name>
<evidence type="ECO:0000313" key="1">
    <source>
        <dbReference type="EMBL" id="CAD6992243.1"/>
    </source>
</evidence>
<organism evidence="1 2">
    <name type="scientific">Ceratitis capitata</name>
    <name type="common">Mediterranean fruit fly</name>
    <name type="synonym">Tephritis capitata</name>
    <dbReference type="NCBI Taxonomy" id="7213"/>
    <lineage>
        <taxon>Eukaryota</taxon>
        <taxon>Metazoa</taxon>
        <taxon>Ecdysozoa</taxon>
        <taxon>Arthropoda</taxon>
        <taxon>Hexapoda</taxon>
        <taxon>Insecta</taxon>
        <taxon>Pterygota</taxon>
        <taxon>Neoptera</taxon>
        <taxon>Endopterygota</taxon>
        <taxon>Diptera</taxon>
        <taxon>Brachycera</taxon>
        <taxon>Muscomorpha</taxon>
        <taxon>Tephritoidea</taxon>
        <taxon>Tephritidae</taxon>
        <taxon>Ceratitis</taxon>
        <taxon>Ceratitis</taxon>
    </lineage>
</organism>
<accession>A0A811U482</accession>
<keyword evidence="2" id="KW-1185">Reference proteome</keyword>
<gene>
    <name evidence="1" type="ORF">CCAP1982_LOCUS1113</name>
</gene>
<comment type="caution">
    <text evidence="1">The sequence shown here is derived from an EMBL/GenBank/DDBJ whole genome shotgun (WGS) entry which is preliminary data.</text>
</comment>